<dbReference type="InterPro" id="IPR015421">
    <property type="entry name" value="PyrdxlP-dep_Trfase_major"/>
</dbReference>
<feature type="domain" description="HTH gntR-type" evidence="6">
    <location>
        <begin position="15"/>
        <end position="83"/>
    </location>
</feature>
<dbReference type="PRINTS" id="PR00035">
    <property type="entry name" value="HTHGNTR"/>
</dbReference>
<dbReference type="CDD" id="cd00609">
    <property type="entry name" value="AAT_like"/>
    <property type="match status" value="1"/>
</dbReference>
<dbReference type="Gene3D" id="3.40.640.10">
    <property type="entry name" value="Type I PLP-dependent aspartate aminotransferase-like (Major domain)"/>
    <property type="match status" value="1"/>
</dbReference>
<keyword evidence="5" id="KW-0804">Transcription</keyword>
<reference evidence="7" key="1">
    <citation type="submission" date="2021-01" db="EMBL/GenBank/DDBJ databases">
        <title>Whole genome shotgun sequence of Sinosporangium siamense NBRC 109515.</title>
        <authorList>
            <person name="Komaki H."/>
            <person name="Tamura T."/>
        </authorList>
    </citation>
    <scope>NUCLEOTIDE SEQUENCE</scope>
    <source>
        <strain evidence="7">NBRC 109515</strain>
    </source>
</reference>
<evidence type="ECO:0000256" key="5">
    <source>
        <dbReference type="ARBA" id="ARBA00023163"/>
    </source>
</evidence>
<evidence type="ECO:0000256" key="3">
    <source>
        <dbReference type="ARBA" id="ARBA00023015"/>
    </source>
</evidence>
<keyword evidence="2" id="KW-0663">Pyridoxal phosphate</keyword>
<keyword evidence="8" id="KW-1185">Reference proteome</keyword>
<evidence type="ECO:0000259" key="6">
    <source>
        <dbReference type="PROSITE" id="PS50949"/>
    </source>
</evidence>
<dbReference type="Pfam" id="PF00155">
    <property type="entry name" value="Aminotran_1_2"/>
    <property type="match status" value="1"/>
</dbReference>
<keyword evidence="4" id="KW-0238">DNA-binding</keyword>
<dbReference type="GO" id="GO:0030170">
    <property type="term" value="F:pyridoxal phosphate binding"/>
    <property type="evidence" value="ECO:0007669"/>
    <property type="project" value="InterPro"/>
</dbReference>
<evidence type="ECO:0000256" key="4">
    <source>
        <dbReference type="ARBA" id="ARBA00023125"/>
    </source>
</evidence>
<dbReference type="GO" id="GO:0003677">
    <property type="term" value="F:DNA binding"/>
    <property type="evidence" value="ECO:0007669"/>
    <property type="project" value="UniProtKB-KW"/>
</dbReference>
<dbReference type="InterPro" id="IPR036388">
    <property type="entry name" value="WH-like_DNA-bd_sf"/>
</dbReference>
<comment type="similarity">
    <text evidence="1">In the C-terminal section; belongs to the class-I pyridoxal-phosphate-dependent aminotransferase family.</text>
</comment>
<dbReference type="InterPro" id="IPR000524">
    <property type="entry name" value="Tscrpt_reg_HTH_GntR"/>
</dbReference>
<dbReference type="CDD" id="cd07377">
    <property type="entry name" value="WHTH_GntR"/>
    <property type="match status" value="1"/>
</dbReference>
<evidence type="ECO:0000256" key="2">
    <source>
        <dbReference type="ARBA" id="ARBA00022898"/>
    </source>
</evidence>
<organism evidence="7 8">
    <name type="scientific">Sinosporangium siamense</name>
    <dbReference type="NCBI Taxonomy" id="1367973"/>
    <lineage>
        <taxon>Bacteria</taxon>
        <taxon>Bacillati</taxon>
        <taxon>Actinomycetota</taxon>
        <taxon>Actinomycetes</taxon>
        <taxon>Streptosporangiales</taxon>
        <taxon>Streptosporangiaceae</taxon>
        <taxon>Sinosporangium</taxon>
    </lineage>
</organism>
<dbReference type="SUPFAM" id="SSF53383">
    <property type="entry name" value="PLP-dependent transferases"/>
    <property type="match status" value="1"/>
</dbReference>
<dbReference type="AlphaFoldDB" id="A0A919RBV9"/>
<dbReference type="InterPro" id="IPR015424">
    <property type="entry name" value="PyrdxlP-dep_Trfase"/>
</dbReference>
<dbReference type="Proteomes" id="UP000606172">
    <property type="component" value="Unassembled WGS sequence"/>
</dbReference>
<dbReference type="InterPro" id="IPR036390">
    <property type="entry name" value="WH_DNA-bd_sf"/>
</dbReference>
<protein>
    <submittedName>
        <fullName evidence="7">GntR-family regulatory protein</fullName>
    </submittedName>
</protein>
<name>A0A919RBV9_9ACTN</name>
<dbReference type="PANTHER" id="PTHR46577">
    <property type="entry name" value="HTH-TYPE TRANSCRIPTIONAL REGULATORY PROTEIN GABR"/>
    <property type="match status" value="1"/>
</dbReference>
<dbReference type="PANTHER" id="PTHR46577:SF1">
    <property type="entry name" value="HTH-TYPE TRANSCRIPTIONAL REGULATORY PROTEIN GABR"/>
    <property type="match status" value="1"/>
</dbReference>
<evidence type="ECO:0000313" key="7">
    <source>
        <dbReference type="EMBL" id="GII90597.1"/>
    </source>
</evidence>
<dbReference type="Gene3D" id="1.10.10.10">
    <property type="entry name" value="Winged helix-like DNA-binding domain superfamily/Winged helix DNA-binding domain"/>
    <property type="match status" value="1"/>
</dbReference>
<dbReference type="GO" id="GO:0003700">
    <property type="term" value="F:DNA-binding transcription factor activity"/>
    <property type="evidence" value="ECO:0007669"/>
    <property type="project" value="InterPro"/>
</dbReference>
<gene>
    <name evidence="7" type="ORF">Ssi02_08280</name>
</gene>
<dbReference type="EMBL" id="BOOW01000006">
    <property type="protein sequence ID" value="GII90597.1"/>
    <property type="molecule type" value="Genomic_DNA"/>
</dbReference>
<dbReference type="RefSeq" id="WP_204021104.1">
    <property type="nucleotide sequence ID" value="NZ_BOOW01000006.1"/>
</dbReference>
<evidence type="ECO:0000313" key="8">
    <source>
        <dbReference type="Proteomes" id="UP000606172"/>
    </source>
</evidence>
<dbReference type="SMART" id="SM00345">
    <property type="entry name" value="HTH_GNTR"/>
    <property type="match status" value="1"/>
</dbReference>
<dbReference type="Pfam" id="PF00392">
    <property type="entry name" value="GntR"/>
    <property type="match status" value="1"/>
</dbReference>
<keyword evidence="3" id="KW-0805">Transcription regulation</keyword>
<proteinExistence type="inferred from homology"/>
<accession>A0A919RBV9</accession>
<dbReference type="InterPro" id="IPR004839">
    <property type="entry name" value="Aminotransferase_I/II_large"/>
</dbReference>
<dbReference type="SUPFAM" id="SSF46785">
    <property type="entry name" value="Winged helix' DNA-binding domain"/>
    <property type="match status" value="1"/>
</dbReference>
<dbReference type="InterPro" id="IPR051446">
    <property type="entry name" value="HTH_trans_reg/aminotransferase"/>
</dbReference>
<dbReference type="PROSITE" id="PS50949">
    <property type="entry name" value="HTH_GNTR"/>
    <property type="match status" value="1"/>
</dbReference>
<comment type="caution">
    <text evidence="7">The sequence shown here is derived from an EMBL/GenBank/DDBJ whole genome shotgun (WGS) entry which is preliminary data.</text>
</comment>
<sequence length="474" mass="50970">MRLDEVLGIWARGTGPLYDQLALAIQRRIESGDLPIGTRLPSERALAKSLSVSRTTVINAYARLDDLGWLERRQGAGTWVARRVASPAAPADRAVEEARSYAVMRVLRAALEPVPGVIDLATAAFKDAEGIAETLGTIPPEEIAGNGELGGYLPLGFPVLRDAVAAYLSGRGIPTLPGQVVITTGVQQSTVLLFSALAQDRNLVAIETPTWNGTLDMLRHLGTAALPLPPGCGDDFAETAARVARTRRPGLVWLTTGFHNPTGLRFTSAHAKAMAELAMEIDVPIVENATLLEYRLGAQPGYTVAQYAPDAPVITVGSLSKTLSPPLRLGWIRAPRTVVARIARLKSLLDSGASLLPQIVAARLLARCQELVGERRQRLQANCRIMDSGLSEALPEWTWRRPDGGLALWAELPRGTGLNFAHVAARYGVEVVPGSVFDLTERPSPAVRISLARSSGETVEAVGRLAEAWKHYRP</sequence>
<evidence type="ECO:0000256" key="1">
    <source>
        <dbReference type="ARBA" id="ARBA00005384"/>
    </source>
</evidence>